<dbReference type="EMBL" id="WTUW01000002">
    <property type="protein sequence ID" value="MZR30317.1"/>
    <property type="molecule type" value="Genomic_DNA"/>
</dbReference>
<protein>
    <submittedName>
        <fullName evidence="1">PAS domain-containing protein</fullName>
    </submittedName>
</protein>
<gene>
    <name evidence="1" type="ORF">GQE98_06670</name>
</gene>
<organism evidence="1 2">
    <name type="scientific">Sneathiella litorea</name>
    <dbReference type="NCBI Taxonomy" id="2606216"/>
    <lineage>
        <taxon>Bacteria</taxon>
        <taxon>Pseudomonadati</taxon>
        <taxon>Pseudomonadota</taxon>
        <taxon>Alphaproteobacteria</taxon>
        <taxon>Sneathiellales</taxon>
        <taxon>Sneathiellaceae</taxon>
        <taxon>Sneathiella</taxon>
    </lineage>
</organism>
<comment type="caution">
    <text evidence="1">The sequence shown here is derived from an EMBL/GenBank/DDBJ whole genome shotgun (WGS) entry which is preliminary data.</text>
</comment>
<dbReference type="Proteomes" id="UP000476030">
    <property type="component" value="Unassembled WGS sequence"/>
</dbReference>
<dbReference type="InterPro" id="IPR009922">
    <property type="entry name" value="DUF1457"/>
</dbReference>
<dbReference type="Pfam" id="PF07310">
    <property type="entry name" value="PAS_5"/>
    <property type="match status" value="1"/>
</dbReference>
<proteinExistence type="predicted"/>
<dbReference type="RefSeq" id="WP_161314911.1">
    <property type="nucleotide sequence ID" value="NZ_WTUW01000002.1"/>
</dbReference>
<reference evidence="1 2" key="1">
    <citation type="submission" date="2019-12" db="EMBL/GenBank/DDBJ databases">
        <title>Snethiella sp. nov. sp. isolated from sea sand.</title>
        <authorList>
            <person name="Kim J."/>
            <person name="Jeong S.E."/>
            <person name="Jung H.S."/>
            <person name="Jeon C.O."/>
        </authorList>
    </citation>
    <scope>NUCLEOTIDE SEQUENCE [LARGE SCALE GENOMIC DNA]</scope>
    <source>
        <strain evidence="1 2">DP05</strain>
    </source>
</reference>
<accession>A0A6L8W7U3</accession>
<sequence>MDVKVQTVEEEPRSDNFKKVVRLDAQSENDFKTSTVRKLYQWWDGHKPHLPAREDFDISRHWSIASSLYLIEAISPGQYLHRLNGENVVSIIGVSLRGHAISVNSPLPELRRLATYLDGLVEQKKPGRCTGIVEYLGVENTNFETVDCPLLRKDGSVGFILGALSLVD</sequence>
<dbReference type="AlphaFoldDB" id="A0A6L8W7U3"/>
<name>A0A6L8W7U3_9PROT</name>
<evidence type="ECO:0000313" key="2">
    <source>
        <dbReference type="Proteomes" id="UP000476030"/>
    </source>
</evidence>
<keyword evidence="2" id="KW-1185">Reference proteome</keyword>
<evidence type="ECO:0000313" key="1">
    <source>
        <dbReference type="EMBL" id="MZR30317.1"/>
    </source>
</evidence>